<evidence type="ECO:0000256" key="5">
    <source>
        <dbReference type="ARBA" id="ARBA00023315"/>
    </source>
</evidence>
<evidence type="ECO:0000313" key="14">
    <source>
        <dbReference type="EMBL" id="STT00172.1"/>
    </source>
</evidence>
<dbReference type="EMBL" id="JAAKYD010000021">
    <property type="protein sequence ID" value="NGN74623.1"/>
    <property type="molecule type" value="Genomic_DNA"/>
</dbReference>
<dbReference type="PANTHER" id="PTHR37323:SF1">
    <property type="entry name" value="L-ORNITHINE N(ALPHA)-ACYLTRANSFERASE"/>
    <property type="match status" value="1"/>
</dbReference>
<dbReference type="KEGG" id="kpx:PMK1_01493"/>
<dbReference type="Proteomes" id="UP000258673">
    <property type="component" value="Unassembled WGS sequence"/>
</dbReference>
<comment type="catalytic activity">
    <reaction evidence="10">
        <text>a (3R)-hydroxyacyl-[ACP] + L-ornithine = a lyso-ornithine lipid + holo-[ACP] + H(+)</text>
        <dbReference type="Rhea" id="RHEA:20633"/>
        <dbReference type="Rhea" id="RHEA-COMP:9685"/>
        <dbReference type="Rhea" id="RHEA-COMP:9945"/>
        <dbReference type="ChEBI" id="CHEBI:15378"/>
        <dbReference type="ChEBI" id="CHEBI:46911"/>
        <dbReference type="ChEBI" id="CHEBI:64479"/>
        <dbReference type="ChEBI" id="CHEBI:78827"/>
        <dbReference type="ChEBI" id="CHEBI:138482"/>
        <dbReference type="EC" id="2.3.2.30"/>
    </reaction>
    <physiologicalReaction direction="left-to-right" evidence="10">
        <dbReference type="Rhea" id="RHEA:20634"/>
    </physiologicalReaction>
</comment>
<evidence type="ECO:0000256" key="7">
    <source>
        <dbReference type="ARBA" id="ARBA00039058"/>
    </source>
</evidence>
<dbReference type="InterPro" id="IPR052351">
    <property type="entry name" value="Ornithine_N-alpha-AT"/>
</dbReference>
<dbReference type="SUPFAM" id="SSF55729">
    <property type="entry name" value="Acyl-CoA N-acyltransferases (Nat)"/>
    <property type="match status" value="1"/>
</dbReference>
<dbReference type="AlphaFoldDB" id="A0A0C7KAK3"/>
<dbReference type="PANTHER" id="PTHR37323">
    <property type="entry name" value="GCN5-RELATED N-ACETYLTRANSFERASE"/>
    <property type="match status" value="1"/>
</dbReference>
<evidence type="ECO:0000256" key="8">
    <source>
        <dbReference type="ARBA" id="ARBA00039866"/>
    </source>
</evidence>
<accession>A0A0C7KAK3</accession>
<evidence type="ECO:0000313" key="12">
    <source>
        <dbReference type="EMBL" id="NGN74623.1"/>
    </source>
</evidence>
<protein>
    <recommendedName>
        <fullName evidence="8">L-ornithine N(alpha)-acyltransferase</fullName>
        <ecNumber evidence="7">2.3.2.30</ecNumber>
    </recommendedName>
</protein>
<evidence type="ECO:0000259" key="11">
    <source>
        <dbReference type="Pfam" id="PF01553"/>
    </source>
</evidence>
<dbReference type="RefSeq" id="WP_004181535.1">
    <property type="nucleotide sequence ID" value="NZ_AP018750.1"/>
</dbReference>
<comment type="pathway">
    <text evidence="1">Lipid metabolism.</text>
</comment>
<dbReference type="InterPro" id="IPR045746">
    <property type="entry name" value="ACT14924-like_Acyltransf_dom"/>
</dbReference>
<dbReference type="Proteomes" id="UP000479475">
    <property type="component" value="Unassembled WGS sequence"/>
</dbReference>
<reference evidence="13 17" key="1">
    <citation type="journal article" date="2017" name="J. Infect. Dis.">
        <title>An Analysis of the Epidemic of Klebsiella pneumoniae Carbapenemase-Producing K. pneumoniae: Convergence of Two Evolutionary Mechanisms Creates the Perfect Storm.</title>
        <authorList>
            <person name="Rojas L.J."/>
            <person name="Weinstock G.M."/>
            <person name="De La Cadena E."/>
            <person name="Diaz L."/>
            <person name="Rios R."/>
            <person name="Hanson B.M."/>
            <person name="Brown J.S."/>
            <person name="Vats P."/>
            <person name="Phillips D.S."/>
            <person name="Nguyen H."/>
            <person name="Hujer K.M."/>
            <person name="Correa A."/>
            <person name="Adams M.D."/>
            <person name="Perez F."/>
            <person name="Sodergren E."/>
            <person name="Narechania A."/>
            <person name="Planet P.J."/>
            <person name="Villegas M.V."/>
            <person name="Bonomo R.A."/>
            <person name="Arias C.A."/>
        </authorList>
    </citation>
    <scope>NUCLEOTIDE SEQUENCE [LARGE SCALE GENOMIC DNA]</scope>
    <source>
        <strain evidence="13 17">COL-Kpn30</strain>
    </source>
</reference>
<evidence type="ECO:0000313" key="13">
    <source>
        <dbReference type="EMBL" id="PLE26520.1"/>
    </source>
</evidence>
<keyword evidence="5 12" id="KW-0012">Acyltransferase</keyword>
<comment type="function">
    <text evidence="9">Catalyzes the first step in the biosynthesis of ornithine lipids, which are phosphorus-free membrane lipids. Catalyzes the 3-hydroxyacyl-acyl carrier protein-dependent acylation of ornithine to form lyso-ornithine lipid (LOL).</text>
</comment>
<evidence type="ECO:0000256" key="9">
    <source>
        <dbReference type="ARBA" id="ARBA00045724"/>
    </source>
</evidence>
<dbReference type="EMBL" id="NCMJ01000093">
    <property type="protein sequence ID" value="PLE26520.1"/>
    <property type="molecule type" value="Genomic_DNA"/>
</dbReference>
<evidence type="ECO:0000313" key="19">
    <source>
        <dbReference type="Proteomes" id="UP000258253"/>
    </source>
</evidence>
<dbReference type="GO" id="GO:0006629">
    <property type="term" value="P:lipid metabolic process"/>
    <property type="evidence" value="ECO:0007669"/>
    <property type="project" value="UniProtKB-KW"/>
</dbReference>
<keyword evidence="4" id="KW-0443">Lipid metabolism</keyword>
<evidence type="ECO:0000313" key="16">
    <source>
        <dbReference type="EMBL" id="SYR44587.1"/>
    </source>
</evidence>
<dbReference type="InterPro" id="IPR002123">
    <property type="entry name" value="Plipid/glycerol_acylTrfase"/>
</dbReference>
<reference evidence="12 21" key="4">
    <citation type="submission" date="2020-02" db="EMBL/GenBank/DDBJ databases">
        <title>Klebsiella pneumoniae genome sequencing and assembly.</title>
        <authorList>
            <person name="Starkova P.S."/>
            <person name="Sulyan O.S."/>
            <person name="Likholetova D.V."/>
            <person name="Ageevets V.A."/>
            <person name="Lazareva I.V."/>
            <person name="Sopova J.V."/>
            <person name="Sidorenko S.V."/>
        </authorList>
    </citation>
    <scope>NUCLEOTIDE SEQUENCE [LARGE SCALE GENOMIC DNA]</scope>
    <source>
        <strain evidence="12 21">2429</strain>
    </source>
</reference>
<dbReference type="InterPro" id="IPR016181">
    <property type="entry name" value="Acyl_CoA_acyltransferase"/>
</dbReference>
<sequence length="566" mass="64704">MDAIFDRVVREFFPNTTIPFWKKWLFRTAFGNKVFSRLIYNERLVNKNGVEWVNAVVELLELKCESEHHQLNNIPGHGATVVISNHPTVIDGLSLIHMVSRVRSDIKIIANQVLPIIFPQVSELTIGIENMAGKMSHKKFREMNDHLRKGGVLIICPAGKLANWSLSGLQEHKWNPGFLQLAMRNNAALVPIHITGANSKIYYLTATFWRQLSNMMVIREALRHHGKTMKINIGQQIALSSFKEYNKDLSAAANVCLTHLQSIAKNGPAMLDTIAPQELEPGKEELISAIEECEILRQFEDGRKLVIYRCNTNRTSPIIDELGRLRERCYRDIGAGTGNDRDNDVFDESYYHIILWDPSDVEILGAYRVMPVGEQLAQHGVTGLYSNSLFKYHDNAYSCLEKCVEIGRGFIQKPYQKSKVLDYLWQGIFDFIKRYPDYKYLLGVLTIPGTFPEKVQKLIISFYNIYFSSTADFCTPIALFTAENVQDDTPFCGEDFRADWSMLNHLLREEGYELPWPFKQSAKWFSPGGSSILAFTKDYSFNSIAGLNLSSIDKLNESYVKHYLRD</sequence>
<name>A0A0C7KAK3_KLEPN</name>
<organism evidence="16 19">
    <name type="scientific">Klebsiella pneumoniae</name>
    <dbReference type="NCBI Taxonomy" id="573"/>
    <lineage>
        <taxon>Bacteria</taxon>
        <taxon>Pseudomonadati</taxon>
        <taxon>Pseudomonadota</taxon>
        <taxon>Gammaproteobacteria</taxon>
        <taxon>Enterobacterales</taxon>
        <taxon>Enterobacteriaceae</taxon>
        <taxon>Klebsiella/Raoultella group</taxon>
        <taxon>Klebsiella</taxon>
        <taxon>Klebsiella pneumoniae complex</taxon>
    </lineage>
</organism>
<evidence type="ECO:0000313" key="18">
    <source>
        <dbReference type="Proteomes" id="UP000255518"/>
    </source>
</evidence>
<evidence type="ECO:0000256" key="10">
    <source>
        <dbReference type="ARBA" id="ARBA00047785"/>
    </source>
</evidence>
<dbReference type="Pfam" id="PF13444">
    <property type="entry name" value="Acetyltransf_5"/>
    <property type="match status" value="1"/>
</dbReference>
<keyword evidence="3 16" id="KW-0808">Transferase</keyword>
<dbReference type="EMBL" id="UKUT01000005">
    <property type="protein sequence ID" value="SYH32306.1"/>
    <property type="molecule type" value="Genomic_DNA"/>
</dbReference>
<evidence type="ECO:0000313" key="15">
    <source>
        <dbReference type="EMBL" id="SYH32306.1"/>
    </source>
</evidence>
<evidence type="ECO:0000313" key="21">
    <source>
        <dbReference type="Proteomes" id="UP000479475"/>
    </source>
</evidence>
<dbReference type="Pfam" id="PF01553">
    <property type="entry name" value="Acyltransferase"/>
    <property type="match status" value="1"/>
</dbReference>
<keyword evidence="2" id="KW-0444">Lipid biosynthesis</keyword>
<reference evidence="14 18" key="2">
    <citation type="submission" date="2018-06" db="EMBL/GenBank/DDBJ databases">
        <authorList>
            <consortium name="Pathogen Informatics"/>
            <person name="Doyle S."/>
        </authorList>
    </citation>
    <scope>NUCLEOTIDE SEQUENCE [LARGE SCALE GENOMIC DNA]</scope>
    <source>
        <strain evidence="14 18">NCTC13443</strain>
    </source>
</reference>
<feature type="domain" description="Phospholipid/glycerol acyltransferase" evidence="11">
    <location>
        <begin position="67"/>
        <end position="194"/>
    </location>
</feature>
<dbReference type="EMBL" id="ULCI01000016">
    <property type="protein sequence ID" value="SYR44587.1"/>
    <property type="molecule type" value="Genomic_DNA"/>
</dbReference>
<dbReference type="CDD" id="cd07986">
    <property type="entry name" value="LPLAT_ACT14924-like"/>
    <property type="match status" value="1"/>
</dbReference>
<dbReference type="SUPFAM" id="SSF69593">
    <property type="entry name" value="Glycerol-3-phosphate (1)-acyltransferase"/>
    <property type="match status" value="1"/>
</dbReference>
<dbReference type="Proteomes" id="UP000255518">
    <property type="component" value="Unassembled WGS sequence"/>
</dbReference>
<dbReference type="Proteomes" id="UP000234439">
    <property type="component" value="Unassembled WGS sequence"/>
</dbReference>
<reference evidence="19 20" key="3">
    <citation type="submission" date="2018-08" db="EMBL/GenBank/DDBJ databases">
        <authorList>
            <consortium name="Pathogen Informatics"/>
        </authorList>
    </citation>
    <scope>NUCLEOTIDE SEQUENCE [LARGE SCALE GENOMIC DNA]</scope>
    <source>
        <strain evidence="16 19">EuSCAPE_HU047</strain>
        <strain evidence="15 20">EuSCAPE_IT093</strain>
    </source>
</reference>
<dbReference type="EC" id="2.3.2.30" evidence="7"/>
<evidence type="ECO:0000313" key="20">
    <source>
        <dbReference type="Proteomes" id="UP000258673"/>
    </source>
</evidence>
<evidence type="ECO:0000256" key="1">
    <source>
        <dbReference type="ARBA" id="ARBA00005189"/>
    </source>
</evidence>
<evidence type="ECO:0000256" key="3">
    <source>
        <dbReference type="ARBA" id="ARBA00022679"/>
    </source>
</evidence>
<comment type="similarity">
    <text evidence="6">Belongs to the acetyltransferase family. OlsB subfamily.</text>
</comment>
<dbReference type="Proteomes" id="UP000258253">
    <property type="component" value="Unassembled WGS sequence"/>
</dbReference>
<gene>
    <name evidence="13" type="ORF">B6I68_17020</name>
    <name evidence="12" type="ORF">G4V31_21185</name>
    <name evidence="14" type="ORF">NCTC13443_00419</name>
    <name evidence="15" type="ORF">SAMEA3515122_02630</name>
    <name evidence="16" type="ORF">SAMEA3538828_03850</name>
</gene>
<dbReference type="GO" id="GO:0043810">
    <property type="term" value="F:ornithine-acyl [acyl carrier protein] N-acyltransferase activity"/>
    <property type="evidence" value="ECO:0007669"/>
    <property type="project" value="UniProtKB-EC"/>
</dbReference>
<dbReference type="EMBL" id="UGKT01000001">
    <property type="protein sequence ID" value="STT00172.1"/>
    <property type="molecule type" value="Genomic_DNA"/>
</dbReference>
<evidence type="ECO:0000256" key="2">
    <source>
        <dbReference type="ARBA" id="ARBA00022516"/>
    </source>
</evidence>
<evidence type="ECO:0000256" key="6">
    <source>
        <dbReference type="ARBA" id="ARBA00038095"/>
    </source>
</evidence>
<evidence type="ECO:0000256" key="4">
    <source>
        <dbReference type="ARBA" id="ARBA00023098"/>
    </source>
</evidence>
<evidence type="ECO:0000313" key="17">
    <source>
        <dbReference type="Proteomes" id="UP000234439"/>
    </source>
</evidence>
<proteinExistence type="inferred from homology"/>